<evidence type="ECO:0000256" key="5">
    <source>
        <dbReference type="ARBA" id="ARBA00022801"/>
    </source>
</evidence>
<dbReference type="AlphaFoldDB" id="J3PL31"/>
<feature type="compositionally biased region" description="Low complexity" evidence="6">
    <location>
        <begin position="195"/>
        <end position="211"/>
    </location>
</feature>
<dbReference type="Pfam" id="PF02902">
    <property type="entry name" value="Peptidase_C48"/>
    <property type="match status" value="1"/>
</dbReference>
<feature type="compositionally biased region" description="Low complexity" evidence="6">
    <location>
        <begin position="1"/>
        <end position="15"/>
    </location>
</feature>
<keyword evidence="10" id="KW-1185">Reference proteome</keyword>
<dbReference type="MEROPS" id="C48.A20"/>
<keyword evidence="2" id="KW-0597">Phosphoprotein</keyword>
<feature type="compositionally biased region" description="Basic residues" evidence="6">
    <location>
        <begin position="185"/>
        <end position="194"/>
    </location>
</feature>
<dbReference type="PROSITE" id="PS50600">
    <property type="entry name" value="ULP_PROTEASE"/>
    <property type="match status" value="1"/>
</dbReference>
<dbReference type="GO" id="GO:0016926">
    <property type="term" value="P:protein desumoylation"/>
    <property type="evidence" value="ECO:0007669"/>
    <property type="project" value="TreeGrafter"/>
</dbReference>
<dbReference type="PANTHER" id="PTHR46896:SF3">
    <property type="entry name" value="FI06413P-RELATED"/>
    <property type="match status" value="1"/>
</dbReference>
<dbReference type="OrthoDB" id="442460at2759"/>
<gene>
    <name evidence="9" type="primary">20354732</name>
    <name evidence="8" type="ORF">GGTG_14274</name>
</gene>
<dbReference type="GO" id="GO:0070139">
    <property type="term" value="F:SUMO-specific endopeptidase activity"/>
    <property type="evidence" value="ECO:0007669"/>
    <property type="project" value="TreeGrafter"/>
</dbReference>
<dbReference type="STRING" id="644352.J3PL31"/>
<dbReference type="InterPro" id="IPR003653">
    <property type="entry name" value="Peptidase_C48_C"/>
</dbReference>
<evidence type="ECO:0000256" key="3">
    <source>
        <dbReference type="ARBA" id="ARBA00022670"/>
    </source>
</evidence>
<dbReference type="GO" id="GO:0005737">
    <property type="term" value="C:cytoplasm"/>
    <property type="evidence" value="ECO:0007669"/>
    <property type="project" value="TreeGrafter"/>
</dbReference>
<dbReference type="GO" id="GO:0006508">
    <property type="term" value="P:proteolysis"/>
    <property type="evidence" value="ECO:0007669"/>
    <property type="project" value="UniProtKB-KW"/>
</dbReference>
<protein>
    <recommendedName>
        <fullName evidence="7">Ubiquitin-like protease family profile domain-containing protein</fullName>
    </recommendedName>
</protein>
<keyword evidence="3" id="KW-0645">Protease</keyword>
<keyword evidence="5" id="KW-0378">Hydrolase</keyword>
<dbReference type="InterPro" id="IPR051947">
    <property type="entry name" value="Sentrin-specific_protease"/>
</dbReference>
<dbReference type="GO" id="GO:0005634">
    <property type="term" value="C:nucleus"/>
    <property type="evidence" value="ECO:0007669"/>
    <property type="project" value="TreeGrafter"/>
</dbReference>
<dbReference type="EnsemblFungi" id="EJT68148">
    <property type="protein sequence ID" value="EJT68148"/>
    <property type="gene ID" value="GGTG_14274"/>
</dbReference>
<feature type="domain" description="Ubiquitin-like protease family profile" evidence="7">
    <location>
        <begin position="338"/>
        <end position="508"/>
    </location>
</feature>
<accession>J3PL31</accession>
<feature type="compositionally biased region" description="Low complexity" evidence="6">
    <location>
        <begin position="156"/>
        <end position="183"/>
    </location>
</feature>
<reference evidence="9" key="4">
    <citation type="journal article" date="2015" name="G3 (Bethesda)">
        <title>Genome sequences of three phytopathogenic species of the Magnaporthaceae family of fungi.</title>
        <authorList>
            <person name="Okagaki L.H."/>
            <person name="Nunes C.C."/>
            <person name="Sailsbery J."/>
            <person name="Clay B."/>
            <person name="Brown D."/>
            <person name="John T."/>
            <person name="Oh Y."/>
            <person name="Young N."/>
            <person name="Fitzgerald M."/>
            <person name="Haas B.J."/>
            <person name="Zeng Q."/>
            <person name="Young S."/>
            <person name="Adiconis X."/>
            <person name="Fan L."/>
            <person name="Levin J.Z."/>
            <person name="Mitchell T.K."/>
            <person name="Okubara P.A."/>
            <person name="Farman M.L."/>
            <person name="Kohn L.M."/>
            <person name="Birren B."/>
            <person name="Ma L.-J."/>
            <person name="Dean R.A."/>
        </authorList>
    </citation>
    <scope>NUCLEOTIDE SEQUENCE</scope>
    <source>
        <strain evidence="9">R3-111a-1</strain>
    </source>
</reference>
<dbReference type="CDD" id="cd00024">
    <property type="entry name" value="CD_CSD"/>
    <property type="match status" value="1"/>
</dbReference>
<reference evidence="9" key="5">
    <citation type="submission" date="2018-04" db="UniProtKB">
        <authorList>
            <consortium name="EnsemblFungi"/>
        </authorList>
    </citation>
    <scope>IDENTIFICATION</scope>
    <source>
        <strain evidence="9">R3-111a-1</strain>
    </source>
</reference>
<reference evidence="8" key="2">
    <citation type="submission" date="2010-07" db="EMBL/GenBank/DDBJ databases">
        <authorList>
            <consortium name="The Broad Institute Genome Sequencing Platform"/>
            <consortium name="Broad Institute Genome Sequencing Center for Infectious Disease"/>
            <person name="Ma L.-J."/>
            <person name="Dead R."/>
            <person name="Young S."/>
            <person name="Zeng Q."/>
            <person name="Koehrsen M."/>
            <person name="Alvarado L."/>
            <person name="Berlin A."/>
            <person name="Chapman S.B."/>
            <person name="Chen Z."/>
            <person name="Freedman E."/>
            <person name="Gellesch M."/>
            <person name="Goldberg J."/>
            <person name="Griggs A."/>
            <person name="Gujja S."/>
            <person name="Heilman E.R."/>
            <person name="Heiman D."/>
            <person name="Hepburn T."/>
            <person name="Howarth C."/>
            <person name="Jen D."/>
            <person name="Larson L."/>
            <person name="Mehta T."/>
            <person name="Neiman D."/>
            <person name="Pearson M."/>
            <person name="Roberts A."/>
            <person name="Saif S."/>
            <person name="Shea T."/>
            <person name="Shenoy N."/>
            <person name="Sisk P."/>
            <person name="Stolte C."/>
            <person name="Sykes S."/>
            <person name="Walk T."/>
            <person name="White J."/>
            <person name="Yandava C."/>
            <person name="Haas B."/>
            <person name="Nusbaum C."/>
            <person name="Birren B."/>
        </authorList>
    </citation>
    <scope>NUCLEOTIDE SEQUENCE</scope>
    <source>
        <strain evidence="8">R3-111a-1</strain>
    </source>
</reference>
<evidence type="ECO:0000256" key="6">
    <source>
        <dbReference type="SAM" id="MobiDB-lite"/>
    </source>
</evidence>
<feature type="region of interest" description="Disordered" evidence="6">
    <location>
        <begin position="1"/>
        <end position="24"/>
    </location>
</feature>
<evidence type="ECO:0000256" key="1">
    <source>
        <dbReference type="ARBA" id="ARBA00005234"/>
    </source>
</evidence>
<comment type="similarity">
    <text evidence="1">Belongs to the peptidase C48 family.</text>
</comment>
<dbReference type="Proteomes" id="UP000006039">
    <property type="component" value="Unassembled WGS sequence"/>
</dbReference>
<feature type="compositionally biased region" description="Low complexity" evidence="6">
    <location>
        <begin position="225"/>
        <end position="248"/>
    </location>
</feature>
<reference evidence="8" key="3">
    <citation type="submission" date="2010-09" db="EMBL/GenBank/DDBJ databases">
        <title>Annotation of Gaeumannomyces graminis var. tritici R3-111a-1.</title>
        <authorList>
            <consortium name="The Broad Institute Genome Sequencing Platform"/>
            <person name="Ma L.-J."/>
            <person name="Dead R."/>
            <person name="Young S.K."/>
            <person name="Zeng Q."/>
            <person name="Gargeya S."/>
            <person name="Fitzgerald M."/>
            <person name="Haas B."/>
            <person name="Abouelleil A."/>
            <person name="Alvarado L."/>
            <person name="Arachchi H.M."/>
            <person name="Berlin A."/>
            <person name="Brown A."/>
            <person name="Chapman S.B."/>
            <person name="Chen Z."/>
            <person name="Dunbar C."/>
            <person name="Freedman E."/>
            <person name="Gearin G."/>
            <person name="Gellesch M."/>
            <person name="Goldberg J."/>
            <person name="Griggs A."/>
            <person name="Gujja S."/>
            <person name="Heiman D."/>
            <person name="Howarth C."/>
            <person name="Larson L."/>
            <person name="Lui A."/>
            <person name="MacDonald P.J.P."/>
            <person name="Mehta T."/>
            <person name="Montmayeur A."/>
            <person name="Murphy C."/>
            <person name="Neiman D."/>
            <person name="Pearson M."/>
            <person name="Priest M."/>
            <person name="Roberts A."/>
            <person name="Saif S."/>
            <person name="Shea T."/>
            <person name="Shenoy N."/>
            <person name="Sisk P."/>
            <person name="Stolte C."/>
            <person name="Sykes S."/>
            <person name="Yandava C."/>
            <person name="Wortman J."/>
            <person name="Nusbaum C."/>
            <person name="Birren B."/>
        </authorList>
    </citation>
    <scope>NUCLEOTIDE SEQUENCE</scope>
    <source>
        <strain evidence="8">R3-111a-1</strain>
    </source>
</reference>
<dbReference type="GeneID" id="20354732"/>
<dbReference type="VEuPathDB" id="FungiDB:GGTG_14274"/>
<dbReference type="Gene3D" id="3.40.395.10">
    <property type="entry name" value="Adenoviral Proteinase, Chain A"/>
    <property type="match status" value="1"/>
</dbReference>
<name>J3PL31_GAET3</name>
<organism evidence="8">
    <name type="scientific">Gaeumannomyces tritici (strain R3-111a-1)</name>
    <name type="common">Wheat and barley take-all root rot fungus</name>
    <name type="synonym">Gaeumannomyces graminis var. tritici</name>
    <dbReference type="NCBI Taxonomy" id="644352"/>
    <lineage>
        <taxon>Eukaryota</taxon>
        <taxon>Fungi</taxon>
        <taxon>Dikarya</taxon>
        <taxon>Ascomycota</taxon>
        <taxon>Pezizomycotina</taxon>
        <taxon>Sordariomycetes</taxon>
        <taxon>Sordariomycetidae</taxon>
        <taxon>Magnaporthales</taxon>
        <taxon>Magnaporthaceae</taxon>
        <taxon>Gaeumannomyces</taxon>
    </lineage>
</organism>
<evidence type="ECO:0000256" key="4">
    <source>
        <dbReference type="ARBA" id="ARBA00022786"/>
    </source>
</evidence>
<evidence type="ECO:0000313" key="8">
    <source>
        <dbReference type="EMBL" id="EJT68148.1"/>
    </source>
</evidence>
<evidence type="ECO:0000313" key="9">
    <source>
        <dbReference type="EnsemblFungi" id="EJT68148"/>
    </source>
</evidence>
<sequence>MAKPTEAGAQAGSQEEAPDYDDGLDTIVGWDINRKDSTVTLTTKRSTDNTERKVPEERIQRINEKKLIEYWSSFNQAREDTIKCATYRVFQILGHKPDKVPKLLIHWVGYTADPTDGSASWEPLDVILRSSETLVLDYLRTNGLTRQLTPEKQGRSAAATTASTSNTSTATTPASTTKPTTAGRGRGRPPRRTRVSPGGAATASSEAPPATHGRESGGTGDQKTRATTATTPSRRSGPGTPARASTPSPAGPPASEERRPSSATPPAKGARGKATESEQLVSDDHIRFQLNVDGVEVASFAIELPRGKRNIEMNITPMPPSLPLGRWIPGPDKKRRRTTIYQGDITRLDEGRFLNDNIIYSYLRYLHSLGTDAADSFYFLDSFFYSALKSTNGKLINYDRVKRWTSRVDIFKHRFLVVPINQANHWWVAVICIPPNLEELKIITLDSLGLEHKQDCERLEKYLRCELLDKKKLRAGMSPTFTFTAGKVPQQSNEFDCGVYLISYVEALLADPGGFVQAILGGKSPDFTVDAPALRREIRKIMLEMLPTQEEQEAGTAG</sequence>
<dbReference type="SUPFAM" id="SSF54001">
    <property type="entry name" value="Cysteine proteinases"/>
    <property type="match status" value="1"/>
</dbReference>
<dbReference type="EMBL" id="GL385607">
    <property type="protein sequence ID" value="EJT68148.1"/>
    <property type="molecule type" value="Genomic_DNA"/>
</dbReference>
<dbReference type="PANTHER" id="PTHR46896">
    <property type="entry name" value="SENTRIN-SPECIFIC PROTEASE"/>
    <property type="match status" value="1"/>
</dbReference>
<dbReference type="eggNOG" id="KOG0779">
    <property type="taxonomic scope" value="Eukaryota"/>
</dbReference>
<proteinExistence type="inferred from homology"/>
<evidence type="ECO:0000259" key="7">
    <source>
        <dbReference type="PROSITE" id="PS50600"/>
    </source>
</evidence>
<feature type="region of interest" description="Disordered" evidence="6">
    <location>
        <begin position="147"/>
        <end position="280"/>
    </location>
</feature>
<keyword evidence="4" id="KW-0833">Ubl conjugation pathway</keyword>
<evidence type="ECO:0000256" key="2">
    <source>
        <dbReference type="ARBA" id="ARBA00022553"/>
    </source>
</evidence>
<dbReference type="HOGENOM" id="CLU_488366_0_0_1"/>
<reference evidence="10" key="1">
    <citation type="submission" date="2010-07" db="EMBL/GenBank/DDBJ databases">
        <title>The genome sequence of Gaeumannomyces graminis var. tritici strain R3-111a-1.</title>
        <authorList>
            <consortium name="The Broad Institute Genome Sequencing Platform"/>
            <person name="Ma L.-J."/>
            <person name="Dead R."/>
            <person name="Young S."/>
            <person name="Zeng Q."/>
            <person name="Koehrsen M."/>
            <person name="Alvarado L."/>
            <person name="Berlin A."/>
            <person name="Chapman S.B."/>
            <person name="Chen Z."/>
            <person name="Freedman E."/>
            <person name="Gellesch M."/>
            <person name="Goldberg J."/>
            <person name="Griggs A."/>
            <person name="Gujja S."/>
            <person name="Heilman E.R."/>
            <person name="Heiman D."/>
            <person name="Hepburn T."/>
            <person name="Howarth C."/>
            <person name="Jen D."/>
            <person name="Larson L."/>
            <person name="Mehta T."/>
            <person name="Neiman D."/>
            <person name="Pearson M."/>
            <person name="Roberts A."/>
            <person name="Saif S."/>
            <person name="Shea T."/>
            <person name="Shenoy N."/>
            <person name="Sisk P."/>
            <person name="Stolte C."/>
            <person name="Sykes S."/>
            <person name="Walk T."/>
            <person name="White J."/>
            <person name="Yandava C."/>
            <person name="Haas B."/>
            <person name="Nusbaum C."/>
            <person name="Birren B."/>
        </authorList>
    </citation>
    <scope>NUCLEOTIDE SEQUENCE [LARGE SCALE GENOMIC DNA]</scope>
    <source>
        <strain evidence="10">R3-111a-1</strain>
    </source>
</reference>
<evidence type="ECO:0000313" key="10">
    <source>
        <dbReference type="Proteomes" id="UP000006039"/>
    </source>
</evidence>
<dbReference type="RefSeq" id="XP_009230465.1">
    <property type="nucleotide sequence ID" value="XM_009232201.1"/>
</dbReference>
<dbReference type="InterPro" id="IPR038765">
    <property type="entry name" value="Papain-like_cys_pep_sf"/>
</dbReference>